<reference evidence="1 2" key="1">
    <citation type="journal article" date="2021" name="BMC Genomics">
        <title>Datura genome reveals duplications of psychoactive alkaloid biosynthetic genes and high mutation rate following tissue culture.</title>
        <authorList>
            <person name="Rajewski A."/>
            <person name="Carter-House D."/>
            <person name="Stajich J."/>
            <person name="Litt A."/>
        </authorList>
    </citation>
    <scope>NUCLEOTIDE SEQUENCE [LARGE SCALE GENOMIC DNA]</scope>
    <source>
        <strain evidence="1">AR-01</strain>
    </source>
</reference>
<dbReference type="Proteomes" id="UP000823775">
    <property type="component" value="Unassembled WGS sequence"/>
</dbReference>
<sequence length="77" mass="8315">MEGDGSREDGVRRCDGVFSGQQWPNLLVETTSRRGCDWWLFTVAVARGKEEGVEGVTDGWSSGVFRPAVDGFGGFSG</sequence>
<evidence type="ECO:0000313" key="1">
    <source>
        <dbReference type="EMBL" id="MCE3216572.1"/>
    </source>
</evidence>
<evidence type="ECO:0000313" key="2">
    <source>
        <dbReference type="Proteomes" id="UP000823775"/>
    </source>
</evidence>
<gene>
    <name evidence="1" type="ORF">HAX54_006935</name>
</gene>
<comment type="caution">
    <text evidence="1">The sequence shown here is derived from an EMBL/GenBank/DDBJ whole genome shotgun (WGS) entry which is preliminary data.</text>
</comment>
<proteinExistence type="predicted"/>
<protein>
    <submittedName>
        <fullName evidence="1">Uncharacterized protein</fullName>
    </submittedName>
</protein>
<organism evidence="1 2">
    <name type="scientific">Datura stramonium</name>
    <name type="common">Jimsonweed</name>
    <name type="synonym">Common thornapple</name>
    <dbReference type="NCBI Taxonomy" id="4076"/>
    <lineage>
        <taxon>Eukaryota</taxon>
        <taxon>Viridiplantae</taxon>
        <taxon>Streptophyta</taxon>
        <taxon>Embryophyta</taxon>
        <taxon>Tracheophyta</taxon>
        <taxon>Spermatophyta</taxon>
        <taxon>Magnoliopsida</taxon>
        <taxon>eudicotyledons</taxon>
        <taxon>Gunneridae</taxon>
        <taxon>Pentapetalae</taxon>
        <taxon>asterids</taxon>
        <taxon>lamiids</taxon>
        <taxon>Solanales</taxon>
        <taxon>Solanaceae</taxon>
        <taxon>Solanoideae</taxon>
        <taxon>Datureae</taxon>
        <taxon>Datura</taxon>
    </lineage>
</organism>
<keyword evidence="2" id="KW-1185">Reference proteome</keyword>
<accession>A0ABS8WUF9</accession>
<feature type="non-terminal residue" evidence="1">
    <location>
        <position position="77"/>
    </location>
</feature>
<dbReference type="EMBL" id="JACEIK010013570">
    <property type="protein sequence ID" value="MCE3216572.1"/>
    <property type="molecule type" value="Genomic_DNA"/>
</dbReference>
<name>A0ABS8WUF9_DATST</name>